<dbReference type="HAMAP" id="MF_00479">
    <property type="entry name" value="RsxG_RnfG"/>
    <property type="match status" value="1"/>
</dbReference>
<dbReference type="PANTHER" id="PTHR36118:SF1">
    <property type="entry name" value="ION-TRANSLOCATING OXIDOREDUCTASE COMPLEX SUBUNIT G"/>
    <property type="match status" value="1"/>
</dbReference>
<evidence type="ECO:0000256" key="5">
    <source>
        <dbReference type="ARBA" id="ARBA00022982"/>
    </source>
</evidence>
<evidence type="ECO:0000256" key="1">
    <source>
        <dbReference type="ARBA" id="ARBA00022448"/>
    </source>
</evidence>
<comment type="cofactor">
    <cofactor evidence="6">
        <name>FMN</name>
        <dbReference type="ChEBI" id="CHEBI:58210"/>
    </cofactor>
</comment>
<protein>
    <recommendedName>
        <fullName evidence="6">Ion-translocating oxidoreductase complex subunit G</fullName>
        <ecNumber evidence="6">7.-.-.-</ecNumber>
    </recommendedName>
    <alternativeName>
        <fullName evidence="6">Rnf electron transport complex subunit G</fullName>
    </alternativeName>
</protein>
<keyword evidence="3 6" id="KW-0285">Flavoprotein</keyword>
<dbReference type="EMBL" id="JAAWWK010000001">
    <property type="protein sequence ID" value="NKI16295.1"/>
    <property type="molecule type" value="Genomic_DNA"/>
</dbReference>
<keyword evidence="5 6" id="KW-0249">Electron transport</keyword>
<proteinExistence type="inferred from homology"/>
<comment type="subcellular location">
    <subcellularLocation>
        <location evidence="6">Cell inner membrane</location>
        <topology evidence="6">Single-pass membrane protein</topology>
    </subcellularLocation>
</comment>
<comment type="function">
    <text evidence="6">Part of a membrane-bound complex that couples electron transfer with translocation of ions across the membrane.</text>
</comment>
<dbReference type="RefSeq" id="WP_168448822.1">
    <property type="nucleotide sequence ID" value="NZ_JAAWWK010000001.1"/>
</dbReference>
<evidence type="ECO:0000259" key="7">
    <source>
        <dbReference type="SMART" id="SM00900"/>
    </source>
</evidence>
<gene>
    <name evidence="8" type="primary">rsxG</name>
    <name evidence="6" type="synonym">rnfG</name>
    <name evidence="8" type="ORF">HCU74_02565</name>
</gene>
<keyword evidence="6" id="KW-1003">Cell membrane</keyword>
<dbReference type="SMART" id="SM00900">
    <property type="entry name" value="FMN_bind"/>
    <property type="match status" value="1"/>
</dbReference>
<dbReference type="InterPro" id="IPR007329">
    <property type="entry name" value="FMN-bd"/>
</dbReference>
<keyword evidence="2 6" id="KW-0597">Phosphoprotein</keyword>
<dbReference type="Pfam" id="PF04205">
    <property type="entry name" value="FMN_bind"/>
    <property type="match status" value="1"/>
</dbReference>
<evidence type="ECO:0000256" key="4">
    <source>
        <dbReference type="ARBA" id="ARBA00022643"/>
    </source>
</evidence>
<dbReference type="EC" id="7.-.-.-" evidence="6"/>
<dbReference type="NCBIfam" id="TIGR01947">
    <property type="entry name" value="rnfG"/>
    <property type="match status" value="1"/>
</dbReference>
<keyword evidence="4 6" id="KW-0288">FMN</keyword>
<keyword evidence="6" id="KW-0812">Transmembrane</keyword>
<comment type="caution">
    <text evidence="8">The sequence shown here is derived from an EMBL/GenBank/DDBJ whole genome shotgun (WGS) entry which is preliminary data.</text>
</comment>
<dbReference type="NCBIfam" id="NF002519">
    <property type="entry name" value="PRK01908.1"/>
    <property type="match status" value="1"/>
</dbReference>
<keyword evidence="6" id="KW-0997">Cell inner membrane</keyword>
<name>A0ABX1GAU9_9GAMM</name>
<evidence type="ECO:0000256" key="6">
    <source>
        <dbReference type="HAMAP-Rule" id="MF_00479"/>
    </source>
</evidence>
<keyword evidence="6" id="KW-1133">Transmembrane helix</keyword>
<reference evidence="8 9" key="1">
    <citation type="submission" date="2020-04" db="EMBL/GenBank/DDBJ databases">
        <authorList>
            <person name="Yoon J."/>
        </authorList>
    </citation>
    <scope>NUCLEOTIDE SEQUENCE [LARGE SCALE GENOMIC DNA]</scope>
    <source>
        <strain evidence="8 9">KMU-166</strain>
    </source>
</reference>
<dbReference type="PANTHER" id="PTHR36118">
    <property type="entry name" value="ION-TRANSLOCATING OXIDOREDUCTASE COMPLEX SUBUNIT G"/>
    <property type="match status" value="1"/>
</dbReference>
<keyword evidence="9" id="KW-1185">Reference proteome</keyword>
<keyword evidence="1 6" id="KW-0813">Transport</keyword>
<evidence type="ECO:0000256" key="2">
    <source>
        <dbReference type="ARBA" id="ARBA00022553"/>
    </source>
</evidence>
<dbReference type="InterPro" id="IPR010209">
    <property type="entry name" value="Ion_transpt_RnfG/RsxG"/>
</dbReference>
<evidence type="ECO:0000256" key="3">
    <source>
        <dbReference type="ARBA" id="ARBA00022630"/>
    </source>
</evidence>
<sequence>MLGQSISKNSLLLGVFAIVTTGVIAATYLSTQQRVLDNIRAAEERALLEVIPREQHSNSMLDDSLLIDDSELLGLRGPRSAYRARNENGDVIAVILPATARDGYTGDIDLIVGIYRDGNIAGVRVLSHRETPGLGDKVDYKKSRWVDGFIGRSLTDPDTAKWAVKKDGGIFDQFTGATITPRAVTEAVHRSLRYFASHRTALLNEEDHHE</sequence>
<evidence type="ECO:0000313" key="8">
    <source>
        <dbReference type="EMBL" id="NKI16295.1"/>
    </source>
</evidence>
<comment type="similarity">
    <text evidence="6">Belongs to the RnfG family.</text>
</comment>
<feature type="domain" description="FMN-binding" evidence="7">
    <location>
        <begin position="103"/>
        <end position="195"/>
    </location>
</feature>
<evidence type="ECO:0000313" key="9">
    <source>
        <dbReference type="Proteomes" id="UP000765845"/>
    </source>
</evidence>
<accession>A0ABX1GAU9</accession>
<feature type="modified residue" description="FMN phosphoryl threonine" evidence="6">
    <location>
        <position position="178"/>
    </location>
</feature>
<dbReference type="PIRSF" id="PIRSF006091">
    <property type="entry name" value="E_trnsport_RnfG"/>
    <property type="match status" value="1"/>
</dbReference>
<organism evidence="8 9">
    <name type="scientific">Spongiibacter thalassae</name>
    <dbReference type="NCBI Taxonomy" id="2721624"/>
    <lineage>
        <taxon>Bacteria</taxon>
        <taxon>Pseudomonadati</taxon>
        <taxon>Pseudomonadota</taxon>
        <taxon>Gammaproteobacteria</taxon>
        <taxon>Cellvibrionales</taxon>
        <taxon>Spongiibacteraceae</taxon>
        <taxon>Spongiibacter</taxon>
    </lineage>
</organism>
<comment type="subunit">
    <text evidence="6">The complex is composed of six subunits: RnfA, RnfB, RnfC, RnfD, RnfE and RnfG.</text>
</comment>
<keyword evidence="6" id="KW-0472">Membrane</keyword>
<keyword evidence="6" id="KW-1278">Translocase</keyword>
<dbReference type="Proteomes" id="UP000765845">
    <property type="component" value="Unassembled WGS sequence"/>
</dbReference>